<reference evidence="2" key="1">
    <citation type="journal article" date="2019" name="Int. J. Syst. Evol. Microbiol.">
        <title>The Global Catalogue of Microorganisms (GCM) 10K type strain sequencing project: providing services to taxonomists for standard genome sequencing and annotation.</title>
        <authorList>
            <consortium name="The Broad Institute Genomics Platform"/>
            <consortium name="The Broad Institute Genome Sequencing Center for Infectious Disease"/>
            <person name="Wu L."/>
            <person name="Ma J."/>
        </authorList>
    </citation>
    <scope>NUCLEOTIDE SEQUENCE [LARGE SCALE GENOMIC DNA]</scope>
    <source>
        <strain evidence="2">JCM 14901</strain>
    </source>
</reference>
<keyword evidence="2" id="KW-1185">Reference proteome</keyword>
<name>A0ABP5BXE2_9MICO</name>
<evidence type="ECO:0000313" key="2">
    <source>
        <dbReference type="Proteomes" id="UP001499933"/>
    </source>
</evidence>
<dbReference type="EMBL" id="BAAAOG010000001">
    <property type="protein sequence ID" value="GAA1952186.1"/>
    <property type="molecule type" value="Genomic_DNA"/>
</dbReference>
<accession>A0ABP5BXE2</accession>
<sequence length="66" mass="6764">MADTTLRSGDRISATVTKSAPFGALVETADGVPGLVPSSTGQPGDQLELRVESFDQAKGRFSATPA</sequence>
<evidence type="ECO:0000313" key="1">
    <source>
        <dbReference type="EMBL" id="GAA1952186.1"/>
    </source>
</evidence>
<dbReference type="InterPro" id="IPR012340">
    <property type="entry name" value="NA-bd_OB-fold"/>
</dbReference>
<proteinExistence type="predicted"/>
<protein>
    <recommendedName>
        <fullName evidence="3">TRAM domain-containing protein</fullName>
    </recommendedName>
</protein>
<dbReference type="CDD" id="cd00164">
    <property type="entry name" value="S1_like"/>
    <property type="match status" value="1"/>
</dbReference>
<dbReference type="RefSeq" id="WP_344092353.1">
    <property type="nucleotide sequence ID" value="NZ_BAAAOG010000001.1"/>
</dbReference>
<dbReference type="Gene3D" id="2.40.50.140">
    <property type="entry name" value="Nucleic acid-binding proteins"/>
    <property type="match status" value="1"/>
</dbReference>
<gene>
    <name evidence="1" type="ORF">GCM10009776_12660</name>
</gene>
<dbReference type="SUPFAM" id="SSF50249">
    <property type="entry name" value="Nucleic acid-binding proteins"/>
    <property type="match status" value="1"/>
</dbReference>
<comment type="caution">
    <text evidence="1">The sequence shown here is derived from an EMBL/GenBank/DDBJ whole genome shotgun (WGS) entry which is preliminary data.</text>
</comment>
<evidence type="ECO:0008006" key="3">
    <source>
        <dbReference type="Google" id="ProtNLM"/>
    </source>
</evidence>
<dbReference type="Proteomes" id="UP001499933">
    <property type="component" value="Unassembled WGS sequence"/>
</dbReference>
<organism evidence="1 2">
    <name type="scientific">Microbacterium deminutum</name>
    <dbReference type="NCBI Taxonomy" id="344164"/>
    <lineage>
        <taxon>Bacteria</taxon>
        <taxon>Bacillati</taxon>
        <taxon>Actinomycetota</taxon>
        <taxon>Actinomycetes</taxon>
        <taxon>Micrococcales</taxon>
        <taxon>Microbacteriaceae</taxon>
        <taxon>Microbacterium</taxon>
    </lineage>
</organism>